<reference evidence="3 4" key="1">
    <citation type="journal article" date="2019" name="Nat. Ecol. Evol.">
        <title>Megaphylogeny resolves global patterns of mushroom evolution.</title>
        <authorList>
            <person name="Varga T."/>
            <person name="Krizsan K."/>
            <person name="Foldi C."/>
            <person name="Dima B."/>
            <person name="Sanchez-Garcia M."/>
            <person name="Sanchez-Ramirez S."/>
            <person name="Szollosi G.J."/>
            <person name="Szarkandi J.G."/>
            <person name="Papp V."/>
            <person name="Albert L."/>
            <person name="Andreopoulos W."/>
            <person name="Angelini C."/>
            <person name="Antonin V."/>
            <person name="Barry K.W."/>
            <person name="Bougher N.L."/>
            <person name="Buchanan P."/>
            <person name="Buyck B."/>
            <person name="Bense V."/>
            <person name="Catcheside P."/>
            <person name="Chovatia M."/>
            <person name="Cooper J."/>
            <person name="Damon W."/>
            <person name="Desjardin D."/>
            <person name="Finy P."/>
            <person name="Geml J."/>
            <person name="Haridas S."/>
            <person name="Hughes K."/>
            <person name="Justo A."/>
            <person name="Karasinski D."/>
            <person name="Kautmanova I."/>
            <person name="Kiss B."/>
            <person name="Kocsube S."/>
            <person name="Kotiranta H."/>
            <person name="LaButti K.M."/>
            <person name="Lechner B.E."/>
            <person name="Liimatainen K."/>
            <person name="Lipzen A."/>
            <person name="Lukacs Z."/>
            <person name="Mihaltcheva S."/>
            <person name="Morgado L.N."/>
            <person name="Niskanen T."/>
            <person name="Noordeloos M.E."/>
            <person name="Ohm R.A."/>
            <person name="Ortiz-Santana B."/>
            <person name="Ovrebo C."/>
            <person name="Racz N."/>
            <person name="Riley R."/>
            <person name="Savchenko A."/>
            <person name="Shiryaev A."/>
            <person name="Soop K."/>
            <person name="Spirin V."/>
            <person name="Szebenyi C."/>
            <person name="Tomsovsky M."/>
            <person name="Tulloss R.E."/>
            <person name="Uehling J."/>
            <person name="Grigoriev I.V."/>
            <person name="Vagvolgyi C."/>
            <person name="Papp T."/>
            <person name="Martin F.M."/>
            <person name="Miettinen O."/>
            <person name="Hibbett D.S."/>
            <person name="Nagy L.G."/>
        </authorList>
    </citation>
    <scope>NUCLEOTIDE SEQUENCE [LARGE SCALE GENOMIC DNA]</scope>
    <source>
        <strain evidence="3 4">CBS 962.96</strain>
    </source>
</reference>
<feature type="transmembrane region" description="Helical" evidence="2">
    <location>
        <begin position="277"/>
        <end position="303"/>
    </location>
</feature>
<evidence type="ECO:0000256" key="2">
    <source>
        <dbReference type="SAM" id="Phobius"/>
    </source>
</evidence>
<keyword evidence="2" id="KW-0812">Transmembrane</keyword>
<dbReference type="EMBL" id="ML179039">
    <property type="protein sequence ID" value="THV07075.1"/>
    <property type="molecule type" value="Genomic_DNA"/>
</dbReference>
<feature type="transmembrane region" description="Helical" evidence="2">
    <location>
        <begin position="59"/>
        <end position="77"/>
    </location>
</feature>
<feature type="transmembrane region" description="Helical" evidence="2">
    <location>
        <begin position="97"/>
        <end position="118"/>
    </location>
</feature>
<organism evidence="3 4">
    <name type="scientific">Dendrothele bispora (strain CBS 962.96)</name>
    <dbReference type="NCBI Taxonomy" id="1314807"/>
    <lineage>
        <taxon>Eukaryota</taxon>
        <taxon>Fungi</taxon>
        <taxon>Dikarya</taxon>
        <taxon>Basidiomycota</taxon>
        <taxon>Agaricomycotina</taxon>
        <taxon>Agaricomycetes</taxon>
        <taxon>Agaricomycetidae</taxon>
        <taxon>Agaricales</taxon>
        <taxon>Agaricales incertae sedis</taxon>
        <taxon>Dendrothele</taxon>
    </lineage>
</organism>
<feature type="transmembrane region" description="Helical" evidence="2">
    <location>
        <begin position="26"/>
        <end position="47"/>
    </location>
</feature>
<keyword evidence="2" id="KW-1133">Transmembrane helix</keyword>
<feature type="transmembrane region" description="Helical" evidence="2">
    <location>
        <begin position="130"/>
        <end position="156"/>
    </location>
</feature>
<dbReference type="OrthoDB" id="3046318at2759"/>
<feature type="compositionally biased region" description="Low complexity" evidence="1">
    <location>
        <begin position="398"/>
        <end position="420"/>
    </location>
</feature>
<accession>A0A4S8MVC1</accession>
<gene>
    <name evidence="3" type="ORF">K435DRAFT_772795</name>
</gene>
<protein>
    <recommendedName>
        <fullName evidence="5">G-protein coupled receptors family 2 profile 2 domain-containing protein</fullName>
    </recommendedName>
</protein>
<feature type="region of interest" description="Disordered" evidence="1">
    <location>
        <begin position="365"/>
        <end position="420"/>
    </location>
</feature>
<name>A0A4S8MVC1_DENBC</name>
<feature type="compositionally biased region" description="Polar residues" evidence="1">
    <location>
        <begin position="252"/>
        <end position="269"/>
    </location>
</feature>
<feature type="compositionally biased region" description="Basic residues" evidence="1">
    <location>
        <begin position="365"/>
        <end position="376"/>
    </location>
</feature>
<keyword evidence="2" id="KW-0472">Membrane</keyword>
<sequence length="420" mass="45451">MPTTSTNTLVFPRISHDSSNESQTKVILNVFLAFQLFGLVGLSVILFTAAVTRSWKHPSWINFCVAWILSCTSYLLLIGRPLHYVPPQQLCLAQAVLVYTVPTLTASATLSLVLHIFRMVQIRGEREGKFLTVSLVVFPYLAAAGMMTISLVIALNDPETVRRTPTGLYCNMANEIPGKVSAGVVTIVMLICIFVEAMTGLKVKKNWTLLKSSASLARSTSTTTTTTTATSGTRSRNGSSSSASAVTHSTRPSNHIRTATTTASGTQEETNPRTDSLIVLTIKVLVFSVFSVFAVILGIFFTFTPHHGPALNIVLSLIPVAAVLVFGTQRDLLHAWASGFRRLRDLLISSFGCFTKGSSVLHRRRMRGSWKGRRNHASTESQEKMVVPQDAPANVSEGPSSPTQVGSSSSCVSKGVLEDC</sequence>
<keyword evidence="4" id="KW-1185">Reference proteome</keyword>
<dbReference type="AlphaFoldDB" id="A0A4S8MVC1"/>
<dbReference type="Proteomes" id="UP000297245">
    <property type="component" value="Unassembled WGS sequence"/>
</dbReference>
<feature type="transmembrane region" description="Helical" evidence="2">
    <location>
        <begin position="176"/>
        <end position="195"/>
    </location>
</feature>
<feature type="compositionally biased region" description="Low complexity" evidence="1">
    <location>
        <begin position="220"/>
        <end position="251"/>
    </location>
</feature>
<feature type="region of interest" description="Disordered" evidence="1">
    <location>
        <begin position="220"/>
        <end position="270"/>
    </location>
</feature>
<evidence type="ECO:0000256" key="1">
    <source>
        <dbReference type="SAM" id="MobiDB-lite"/>
    </source>
</evidence>
<feature type="transmembrane region" description="Helical" evidence="2">
    <location>
        <begin position="309"/>
        <end position="327"/>
    </location>
</feature>
<evidence type="ECO:0000313" key="3">
    <source>
        <dbReference type="EMBL" id="THV07075.1"/>
    </source>
</evidence>
<evidence type="ECO:0000313" key="4">
    <source>
        <dbReference type="Proteomes" id="UP000297245"/>
    </source>
</evidence>
<evidence type="ECO:0008006" key="5">
    <source>
        <dbReference type="Google" id="ProtNLM"/>
    </source>
</evidence>
<proteinExistence type="predicted"/>